<comment type="caution">
    <text evidence="2">The sequence shown here is derived from an EMBL/GenBank/DDBJ whole genome shotgun (WGS) entry which is preliminary data.</text>
</comment>
<gene>
    <name evidence="2" type="ORF">QN277_006551</name>
</gene>
<dbReference type="AlphaFoldDB" id="A0AAE1MEC2"/>
<feature type="domain" description="Atos-like conserved" evidence="1">
    <location>
        <begin position="398"/>
        <end position="457"/>
    </location>
</feature>
<dbReference type="PANTHER" id="PTHR13199">
    <property type="entry name" value="GH03947P"/>
    <property type="match status" value="1"/>
</dbReference>
<protein>
    <recommendedName>
        <fullName evidence="1">Atos-like conserved domain-containing protein</fullName>
    </recommendedName>
</protein>
<dbReference type="SMART" id="SM01177">
    <property type="entry name" value="DUF4210"/>
    <property type="match status" value="1"/>
</dbReference>
<proteinExistence type="predicted"/>
<name>A0AAE1MEC2_9FABA</name>
<evidence type="ECO:0000313" key="3">
    <source>
        <dbReference type="Proteomes" id="UP001293593"/>
    </source>
</evidence>
<dbReference type="Pfam" id="PF13889">
    <property type="entry name" value="Chromosome_seg"/>
    <property type="match status" value="1"/>
</dbReference>
<evidence type="ECO:0000313" key="2">
    <source>
        <dbReference type="EMBL" id="KAK4256886.1"/>
    </source>
</evidence>
<dbReference type="Proteomes" id="UP001293593">
    <property type="component" value="Unassembled WGS sequence"/>
</dbReference>
<dbReference type="PANTHER" id="PTHR13199:SF11">
    <property type="entry name" value="PROTEIN ATOSSA"/>
    <property type="match status" value="1"/>
</dbReference>
<dbReference type="InterPro" id="IPR033473">
    <property type="entry name" value="Atos-like_C"/>
</dbReference>
<accession>A0AAE1MEC2</accession>
<sequence length="665" mass="73624">MGLPHITSGCVAEEVAASLGTLVQAPPRIANLSSYDLNALPGEELSNCLRLDKLTNERKKVTELSKESHFLNMHNGDGSSNLQKLKLKSMERVGRLSAKAGHDTMHVAASMIVGFQIRALSSPDNNDCGGNGYSSTIFNVNRDTSEATNSHVRKRLLSPLNGMLLADHFKGDPLVIDSGTCGSSPNSGDDSYKASVLQEYNKKVHFTDSNYLHSHIWSHFCFLGTTNSSNTDSRGNHAQPNHDLSLCKNEKPCSYSKLDSAEETSNISFQPAVLSIPHKKVSPPPSFPLSPLGPNFSERTKLRGERGDVSIMLDDDNVNLKDMELSLDRTLTGLSAQKEGNFSTPSNLLQESNNLHHTFNMFTFDDTSGIEECSHGASFPPRRAKFRTLSGLPIRRSLVGSFEESLLSGRFLSGKVIQRIDGFLAVLNVTGGNFSPQSQKIPFAVKSVDGDKYLFYYSSINVSGKLTSSNSRVSKVQRTLKMDASRTEKNRIRIPMKGRIQLVLSNPEKTPVHTFFCKYDLCDMPAGTKTFLRQKISLTSCGSNSMTGKECLGDSEIGVDAKSSMISKCGRYGSCKHAKECNDGVLLYALHLRFVCPLSRKRSRLVHKCKSAEMRNIADIEDERRFYLYDDMRVVFPQRHSDADEGKLHVEYHFPSNPKYFDVSS</sequence>
<organism evidence="2 3">
    <name type="scientific">Acacia crassicarpa</name>
    <name type="common">northern wattle</name>
    <dbReference type="NCBI Taxonomy" id="499986"/>
    <lineage>
        <taxon>Eukaryota</taxon>
        <taxon>Viridiplantae</taxon>
        <taxon>Streptophyta</taxon>
        <taxon>Embryophyta</taxon>
        <taxon>Tracheophyta</taxon>
        <taxon>Spermatophyta</taxon>
        <taxon>Magnoliopsida</taxon>
        <taxon>eudicotyledons</taxon>
        <taxon>Gunneridae</taxon>
        <taxon>Pentapetalae</taxon>
        <taxon>rosids</taxon>
        <taxon>fabids</taxon>
        <taxon>Fabales</taxon>
        <taxon>Fabaceae</taxon>
        <taxon>Caesalpinioideae</taxon>
        <taxon>mimosoid clade</taxon>
        <taxon>Acacieae</taxon>
        <taxon>Acacia</taxon>
    </lineage>
</organism>
<dbReference type="EMBL" id="JAWXYG010000012">
    <property type="protein sequence ID" value="KAK4256886.1"/>
    <property type="molecule type" value="Genomic_DNA"/>
</dbReference>
<dbReference type="Pfam" id="PF13915">
    <property type="entry name" value="DUF4210"/>
    <property type="match status" value="1"/>
</dbReference>
<evidence type="ECO:0000259" key="1">
    <source>
        <dbReference type="SMART" id="SM01177"/>
    </source>
</evidence>
<dbReference type="InterPro" id="IPR051506">
    <property type="entry name" value="ATOS_Transcription_Regulators"/>
</dbReference>
<keyword evidence="3" id="KW-1185">Reference proteome</keyword>
<reference evidence="2" key="1">
    <citation type="submission" date="2023-10" db="EMBL/GenBank/DDBJ databases">
        <title>Chromosome-level genome of the transformable northern wattle, Acacia crassicarpa.</title>
        <authorList>
            <person name="Massaro I."/>
            <person name="Sinha N.R."/>
            <person name="Poethig S."/>
            <person name="Leichty A.R."/>
        </authorList>
    </citation>
    <scope>NUCLEOTIDE SEQUENCE</scope>
    <source>
        <strain evidence="2">Acra3RX</strain>
        <tissue evidence="2">Leaf</tissue>
    </source>
</reference>
<dbReference type="InterPro" id="IPR025261">
    <property type="entry name" value="Atos-like_cons_dom"/>
</dbReference>